<keyword evidence="10" id="KW-1185">Reference proteome</keyword>
<dbReference type="Pfam" id="PF09335">
    <property type="entry name" value="VTT_dom"/>
    <property type="match status" value="1"/>
</dbReference>
<evidence type="ECO:0000256" key="3">
    <source>
        <dbReference type="ARBA" id="ARBA00022475"/>
    </source>
</evidence>
<dbReference type="PANTHER" id="PTHR42709">
    <property type="entry name" value="ALKALINE PHOSPHATASE LIKE PROTEIN"/>
    <property type="match status" value="1"/>
</dbReference>
<gene>
    <name evidence="9" type="ORF">GCM10023349_41640</name>
</gene>
<evidence type="ECO:0000256" key="1">
    <source>
        <dbReference type="ARBA" id="ARBA00004651"/>
    </source>
</evidence>
<organism evidence="9 10">
    <name type="scientific">Nocardioides conyzicola</name>
    <dbReference type="NCBI Taxonomy" id="1651781"/>
    <lineage>
        <taxon>Bacteria</taxon>
        <taxon>Bacillati</taxon>
        <taxon>Actinomycetota</taxon>
        <taxon>Actinomycetes</taxon>
        <taxon>Propionibacteriales</taxon>
        <taxon>Nocardioidaceae</taxon>
        <taxon>Nocardioides</taxon>
    </lineage>
</organism>
<dbReference type="PANTHER" id="PTHR42709:SF6">
    <property type="entry name" value="UNDECAPRENYL PHOSPHATE TRANSPORTER A"/>
    <property type="match status" value="1"/>
</dbReference>
<feature type="transmembrane region" description="Helical" evidence="7">
    <location>
        <begin position="56"/>
        <end position="78"/>
    </location>
</feature>
<dbReference type="InterPro" id="IPR051311">
    <property type="entry name" value="DedA_domain"/>
</dbReference>
<name>A0ABP8Y199_9ACTN</name>
<keyword evidence="5 7" id="KW-1133">Transmembrane helix</keyword>
<comment type="similarity">
    <text evidence="2">Belongs to the DedA family.</text>
</comment>
<dbReference type="InterPro" id="IPR032816">
    <property type="entry name" value="VTT_dom"/>
</dbReference>
<accession>A0ABP8Y199</accession>
<keyword evidence="6 7" id="KW-0472">Membrane</keyword>
<feature type="transmembrane region" description="Helical" evidence="7">
    <location>
        <begin position="129"/>
        <end position="157"/>
    </location>
</feature>
<feature type="transmembrane region" description="Helical" evidence="7">
    <location>
        <begin position="18"/>
        <end position="36"/>
    </location>
</feature>
<sequence>MTDLPGVFGTVAPYIDDYGYVAVALIIFLANLSLPVPAEATLVVSSIYTVSGDLSLLPVLVVAWLAAVLGECAAFAVGRYGGRPLAIRLGRRFGVTHDLLDRAEGFYARRGTVTVVVGRFIPLLRRANGLVAGITGMVWHRFVVANMVGAVVWVAIWTTVGRQAGNHIDTVNTILERFAPILALLLVLLIVAYVLRRRRRRRSGRPVEDASDVDPEEQNP</sequence>
<evidence type="ECO:0000313" key="9">
    <source>
        <dbReference type="EMBL" id="GAA4717414.1"/>
    </source>
</evidence>
<dbReference type="EMBL" id="BAABKM010000004">
    <property type="protein sequence ID" value="GAA4717414.1"/>
    <property type="molecule type" value="Genomic_DNA"/>
</dbReference>
<feature type="domain" description="VTT" evidence="8">
    <location>
        <begin position="46"/>
        <end position="162"/>
    </location>
</feature>
<evidence type="ECO:0000256" key="4">
    <source>
        <dbReference type="ARBA" id="ARBA00022692"/>
    </source>
</evidence>
<dbReference type="Proteomes" id="UP001499974">
    <property type="component" value="Unassembled WGS sequence"/>
</dbReference>
<comment type="caution">
    <text evidence="9">The sequence shown here is derived from an EMBL/GenBank/DDBJ whole genome shotgun (WGS) entry which is preliminary data.</text>
</comment>
<evidence type="ECO:0000256" key="2">
    <source>
        <dbReference type="ARBA" id="ARBA00010792"/>
    </source>
</evidence>
<proteinExistence type="inferred from homology"/>
<keyword evidence="3" id="KW-1003">Cell membrane</keyword>
<reference evidence="10" key="1">
    <citation type="journal article" date="2019" name="Int. J. Syst. Evol. Microbiol.">
        <title>The Global Catalogue of Microorganisms (GCM) 10K type strain sequencing project: providing services to taxonomists for standard genome sequencing and annotation.</title>
        <authorList>
            <consortium name="The Broad Institute Genomics Platform"/>
            <consortium name="The Broad Institute Genome Sequencing Center for Infectious Disease"/>
            <person name="Wu L."/>
            <person name="Ma J."/>
        </authorList>
    </citation>
    <scope>NUCLEOTIDE SEQUENCE [LARGE SCALE GENOMIC DNA]</scope>
    <source>
        <strain evidence="10">JCM 18531</strain>
    </source>
</reference>
<keyword evidence="4 7" id="KW-0812">Transmembrane</keyword>
<evidence type="ECO:0000256" key="6">
    <source>
        <dbReference type="ARBA" id="ARBA00023136"/>
    </source>
</evidence>
<evidence type="ECO:0000256" key="7">
    <source>
        <dbReference type="SAM" id="Phobius"/>
    </source>
</evidence>
<dbReference type="RefSeq" id="WP_345523574.1">
    <property type="nucleotide sequence ID" value="NZ_BAABKM010000004.1"/>
</dbReference>
<evidence type="ECO:0000256" key="5">
    <source>
        <dbReference type="ARBA" id="ARBA00022989"/>
    </source>
</evidence>
<feature type="transmembrane region" description="Helical" evidence="7">
    <location>
        <begin position="177"/>
        <end position="195"/>
    </location>
</feature>
<evidence type="ECO:0000259" key="8">
    <source>
        <dbReference type="Pfam" id="PF09335"/>
    </source>
</evidence>
<evidence type="ECO:0000313" key="10">
    <source>
        <dbReference type="Proteomes" id="UP001499974"/>
    </source>
</evidence>
<protein>
    <recommendedName>
        <fullName evidence="8">VTT domain-containing protein</fullName>
    </recommendedName>
</protein>
<comment type="subcellular location">
    <subcellularLocation>
        <location evidence="1">Cell membrane</location>
        <topology evidence="1">Multi-pass membrane protein</topology>
    </subcellularLocation>
</comment>